<dbReference type="GO" id="GO:0016776">
    <property type="term" value="F:phosphotransferase activity, phosphate group as acceptor"/>
    <property type="evidence" value="ECO:0007669"/>
    <property type="project" value="TreeGrafter"/>
</dbReference>
<evidence type="ECO:0000313" key="12">
    <source>
        <dbReference type="Proteomes" id="UP000323567"/>
    </source>
</evidence>
<dbReference type="Pfam" id="PF08019">
    <property type="entry name" value="EptA_B_N"/>
    <property type="match status" value="1"/>
</dbReference>
<accession>A0A5B3G974</accession>
<evidence type="ECO:0000256" key="6">
    <source>
        <dbReference type="ARBA" id="ARBA00022989"/>
    </source>
</evidence>
<evidence type="ECO:0000313" key="11">
    <source>
        <dbReference type="EMBL" id="KAA2370188.1"/>
    </source>
</evidence>
<dbReference type="Pfam" id="PF00884">
    <property type="entry name" value="Sulfatase"/>
    <property type="match status" value="1"/>
</dbReference>
<keyword evidence="4 11" id="KW-0808">Transferase</keyword>
<evidence type="ECO:0000259" key="9">
    <source>
        <dbReference type="Pfam" id="PF00884"/>
    </source>
</evidence>
<evidence type="ECO:0000256" key="8">
    <source>
        <dbReference type="SAM" id="Phobius"/>
    </source>
</evidence>
<protein>
    <submittedName>
        <fullName evidence="11">Lipid A phosphoethanolamine transferase</fullName>
    </submittedName>
</protein>
<organism evidence="11 12">
    <name type="scientific">Alistipes shahii</name>
    <dbReference type="NCBI Taxonomy" id="328814"/>
    <lineage>
        <taxon>Bacteria</taxon>
        <taxon>Pseudomonadati</taxon>
        <taxon>Bacteroidota</taxon>
        <taxon>Bacteroidia</taxon>
        <taxon>Bacteroidales</taxon>
        <taxon>Rikenellaceae</taxon>
        <taxon>Alistipes</taxon>
    </lineage>
</organism>
<keyword evidence="7 8" id="KW-0472">Membrane</keyword>
<evidence type="ECO:0000256" key="2">
    <source>
        <dbReference type="ARBA" id="ARBA00022475"/>
    </source>
</evidence>
<dbReference type="PANTHER" id="PTHR30443:SF0">
    <property type="entry name" value="PHOSPHOETHANOLAMINE TRANSFERASE EPTA"/>
    <property type="match status" value="1"/>
</dbReference>
<dbReference type="CDD" id="cd16017">
    <property type="entry name" value="LptA"/>
    <property type="match status" value="1"/>
</dbReference>
<reference evidence="11 12" key="1">
    <citation type="journal article" date="2019" name="Nat. Med.">
        <title>A library of human gut bacterial isolates paired with longitudinal multiomics data enables mechanistic microbiome research.</title>
        <authorList>
            <person name="Poyet M."/>
            <person name="Groussin M."/>
            <person name="Gibbons S.M."/>
            <person name="Avila-Pacheco J."/>
            <person name="Jiang X."/>
            <person name="Kearney S.M."/>
            <person name="Perrotta A.R."/>
            <person name="Berdy B."/>
            <person name="Zhao S."/>
            <person name="Lieberman T.D."/>
            <person name="Swanson P.K."/>
            <person name="Smith M."/>
            <person name="Roesemann S."/>
            <person name="Alexander J.E."/>
            <person name="Rich S.A."/>
            <person name="Livny J."/>
            <person name="Vlamakis H."/>
            <person name="Clish C."/>
            <person name="Bullock K."/>
            <person name="Deik A."/>
            <person name="Scott J."/>
            <person name="Pierce K.A."/>
            <person name="Xavier R.J."/>
            <person name="Alm E.J."/>
        </authorList>
    </citation>
    <scope>NUCLEOTIDE SEQUENCE [LARGE SCALE GENOMIC DNA]</scope>
    <source>
        <strain evidence="11 12">BIOML-A2</strain>
    </source>
</reference>
<comment type="subcellular location">
    <subcellularLocation>
        <location evidence="1">Cell inner membrane</location>
        <topology evidence="1">Multi-pass membrane protein</topology>
    </subcellularLocation>
</comment>
<dbReference type="GO" id="GO:0009244">
    <property type="term" value="P:lipopolysaccharide core region biosynthetic process"/>
    <property type="evidence" value="ECO:0007669"/>
    <property type="project" value="TreeGrafter"/>
</dbReference>
<evidence type="ECO:0000259" key="10">
    <source>
        <dbReference type="Pfam" id="PF08019"/>
    </source>
</evidence>
<comment type="caution">
    <text evidence="11">The sequence shown here is derived from an EMBL/GenBank/DDBJ whole genome shotgun (WGS) entry which is preliminary data.</text>
</comment>
<keyword evidence="6 8" id="KW-1133">Transmembrane helix</keyword>
<dbReference type="RefSeq" id="WP_147620074.1">
    <property type="nucleotide sequence ID" value="NZ_AP031448.1"/>
</dbReference>
<dbReference type="PANTHER" id="PTHR30443">
    <property type="entry name" value="INNER MEMBRANE PROTEIN"/>
    <property type="match status" value="1"/>
</dbReference>
<dbReference type="InterPro" id="IPR000917">
    <property type="entry name" value="Sulfatase_N"/>
</dbReference>
<dbReference type="GO" id="GO:0005886">
    <property type="term" value="C:plasma membrane"/>
    <property type="evidence" value="ECO:0007669"/>
    <property type="project" value="UniProtKB-SubCell"/>
</dbReference>
<evidence type="ECO:0000256" key="4">
    <source>
        <dbReference type="ARBA" id="ARBA00022679"/>
    </source>
</evidence>
<keyword evidence="5 8" id="KW-0812">Transmembrane</keyword>
<feature type="transmembrane region" description="Helical" evidence="8">
    <location>
        <begin position="157"/>
        <end position="181"/>
    </location>
</feature>
<feature type="domain" description="Sulfatase N-terminal" evidence="9">
    <location>
        <begin position="239"/>
        <end position="517"/>
    </location>
</feature>
<evidence type="ECO:0000256" key="1">
    <source>
        <dbReference type="ARBA" id="ARBA00004429"/>
    </source>
</evidence>
<dbReference type="SUPFAM" id="SSF53649">
    <property type="entry name" value="Alkaline phosphatase-like"/>
    <property type="match status" value="1"/>
</dbReference>
<proteinExistence type="predicted"/>
<dbReference type="Gene3D" id="3.40.720.10">
    <property type="entry name" value="Alkaline Phosphatase, subunit A"/>
    <property type="match status" value="1"/>
</dbReference>
<name>A0A5B3G974_9BACT</name>
<dbReference type="InterPro" id="IPR017850">
    <property type="entry name" value="Alkaline_phosphatase_core_sf"/>
</dbReference>
<feature type="transmembrane region" description="Helical" evidence="8">
    <location>
        <begin position="50"/>
        <end position="69"/>
    </location>
</feature>
<dbReference type="InterPro" id="IPR012549">
    <property type="entry name" value="EptA-like_N"/>
</dbReference>
<keyword evidence="3" id="KW-0997">Cell inner membrane</keyword>
<evidence type="ECO:0000256" key="5">
    <source>
        <dbReference type="ARBA" id="ARBA00022692"/>
    </source>
</evidence>
<feature type="transmembrane region" description="Helical" evidence="8">
    <location>
        <begin position="23"/>
        <end position="44"/>
    </location>
</feature>
<dbReference type="EMBL" id="VVXK01000009">
    <property type="protein sequence ID" value="KAA2370188.1"/>
    <property type="molecule type" value="Genomic_DNA"/>
</dbReference>
<dbReference type="AlphaFoldDB" id="A0A5B3G974"/>
<dbReference type="InterPro" id="IPR058130">
    <property type="entry name" value="PEA_transf_C"/>
</dbReference>
<gene>
    <name evidence="11" type="ORF">F2Y13_07585</name>
</gene>
<dbReference type="InterPro" id="IPR040423">
    <property type="entry name" value="PEA_transferase"/>
</dbReference>
<feature type="transmembrane region" description="Helical" evidence="8">
    <location>
        <begin position="126"/>
        <end position="145"/>
    </location>
</feature>
<feature type="transmembrane region" description="Helical" evidence="8">
    <location>
        <begin position="76"/>
        <end position="98"/>
    </location>
</feature>
<sequence>MNADLNNANKTNRRRTVKTRSRFTTLLTVYFFVALIIPNCVLANTEPYSVWTVEALILMPLGFYMMWSVALRRSGVMIWLAFPFIFFCAFQIVLLYLFGNSIIATDMFTNLLTTNPGEAGELLGNIYPSVVLVCVIYLPLLWLAAREIGHKRYITRTARMNIGLTGAALFAVGLLALWPAYHVSEERHVLRDEIFPLNIMYNLGLSGSEFRKSYNFHKTSEGFTYEAERTAEAPGREVYVYIIGEASRAMNWQLYGYGRETNPLLSGVGDLVVFRDVLTQSNTTHKSVPLILSSVATGEHEELYRRKGLPALFNEAGFDTWFISNQSPQGAMIDHLAHDARHVIYIRSPRHDTQLLDEMRKALERSTSQKLLFVLHCYGSHFSYHQRYPREFAHFQPDNDVAIARQHRPMLVNAYDNSIRYTDYFLAQTIDYLRSLKGTSSALLYCADHGEDLIDDDRERFLHASPTTTAYQLYVASLAWFSEDYRTHFPEKAAAAEANETAPATTHALFHTMADMASIRGRFLTTKVSLVSPDFDRTAPRRYLNDHNEAVPFRKTGLRHEDMEVFRRYGIEL</sequence>
<evidence type="ECO:0000256" key="3">
    <source>
        <dbReference type="ARBA" id="ARBA00022519"/>
    </source>
</evidence>
<evidence type="ECO:0000256" key="7">
    <source>
        <dbReference type="ARBA" id="ARBA00023136"/>
    </source>
</evidence>
<keyword evidence="2" id="KW-1003">Cell membrane</keyword>
<dbReference type="Proteomes" id="UP000323567">
    <property type="component" value="Unassembled WGS sequence"/>
</dbReference>
<feature type="domain" description="Phosphoethanolamine transferase N-terminal" evidence="10">
    <location>
        <begin position="102"/>
        <end position="203"/>
    </location>
</feature>